<evidence type="ECO:0000313" key="1">
    <source>
        <dbReference type="EMBL" id="SHF67959.1"/>
    </source>
</evidence>
<proteinExistence type="predicted"/>
<organism evidence="1 2">
    <name type="scientific">Salegentibacter echinorum</name>
    <dbReference type="NCBI Taxonomy" id="1073325"/>
    <lineage>
        <taxon>Bacteria</taxon>
        <taxon>Pseudomonadati</taxon>
        <taxon>Bacteroidota</taxon>
        <taxon>Flavobacteriia</taxon>
        <taxon>Flavobacteriales</taxon>
        <taxon>Flavobacteriaceae</taxon>
        <taxon>Salegentibacter</taxon>
    </lineage>
</organism>
<sequence length="283" mass="33636">MINLRPLETCSHYEFDQIHRSKNDPTFSKLSSIRNEIRERYNEYHKYFDNNNLEKLSDSPFVGGKKDALKHCYESPVKALNNLKIRIKKNQPDLIKGICQFCGMDSDNTFDHYLPKEDFPEFNINHRNLIPCCYTCNQLKNEYWLDNKNKRGIINLYTDTIPLSQFLFIDIKIINGLPIGVYSIKNGEGKVDKALYKVIKDHFHRLKLIERYNERFSNTFFKIINSIKYIIRAGLPSSQIEFFLKEEVNNDIHDFGVNHHITTTKKHIYENKELFKKIIQIYR</sequence>
<accession>A0A1M5DLS8</accession>
<name>A0A1M5DLS8_SALEC</name>
<dbReference type="AlphaFoldDB" id="A0A1M5DLS8"/>
<evidence type="ECO:0000313" key="2">
    <source>
        <dbReference type="Proteomes" id="UP000183945"/>
    </source>
</evidence>
<dbReference type="Proteomes" id="UP000183945">
    <property type="component" value="Unassembled WGS sequence"/>
</dbReference>
<dbReference type="STRING" id="1073325.SAMN05444483_10220"/>
<gene>
    <name evidence="1" type="ORF">SAMN05444483_10220</name>
</gene>
<keyword evidence="2" id="KW-1185">Reference proteome</keyword>
<dbReference type="EMBL" id="FQVT01000002">
    <property type="protein sequence ID" value="SHF67959.1"/>
    <property type="molecule type" value="Genomic_DNA"/>
</dbReference>
<reference evidence="2" key="1">
    <citation type="submission" date="2016-11" db="EMBL/GenBank/DDBJ databases">
        <authorList>
            <person name="Varghese N."/>
            <person name="Submissions S."/>
        </authorList>
    </citation>
    <scope>NUCLEOTIDE SEQUENCE [LARGE SCALE GENOMIC DNA]</scope>
    <source>
        <strain evidence="2">DSM 24579</strain>
    </source>
</reference>
<dbReference type="Gene3D" id="1.10.30.50">
    <property type="match status" value="1"/>
</dbReference>
<protein>
    <recommendedName>
        <fullName evidence="3">HNH endonuclease</fullName>
    </recommendedName>
</protein>
<dbReference type="RefSeq" id="WP_072876925.1">
    <property type="nucleotide sequence ID" value="NZ_FQVT01000002.1"/>
</dbReference>
<dbReference type="OrthoDB" id="9816185at2"/>
<evidence type="ECO:0008006" key="3">
    <source>
        <dbReference type="Google" id="ProtNLM"/>
    </source>
</evidence>